<keyword evidence="3" id="KW-1185">Reference proteome</keyword>
<dbReference type="EMBL" id="JAAMPI010000348">
    <property type="protein sequence ID" value="KAF4632433.1"/>
    <property type="molecule type" value="Genomic_DNA"/>
</dbReference>
<sequence length="460" mass="52164">MDSNTKLFGNGCGSESRAKGLYTTLKESQFRVLEILPSGDDQIVSCQLHYLGLGNKPHLEYAALSYAWGDPSKPQHDIYVNGQRHAVTENCELALRELRRTATESLHAKIVWVDAICINQDDKIERSSQVLAMRDIYRNATNLVVWLGPQGDDGAAVALEFCNAACHHSRANELDFEADAIANYQKWLEDFEILPGYDVRMACLASLFSRSWFRRVWVIQEYLRAAYKGNKITFCCGRTRADDAVLRFVARDIFRRFSLSQCNTSMRPANQAFNDVMNLGALGAASFNCMLKYRESFEISNPYKTGQRIMALVLSSGSSEATNPRDRIYAHLGMATEFSIENYAKPFRSPYVTPERPEMIMIQSDVDLRLLDRPALLRTLRNYVCDFDHQKLLIDYNASVEDVYSSFVRYIISTTRSLNILSLTGGRTKNIKRTWTLDITLSEGNVRGILFHKLSGIDSV</sequence>
<gene>
    <name evidence="2" type="ORF">G7Y89_g5689</name>
</gene>
<dbReference type="Pfam" id="PF06985">
    <property type="entry name" value="HET"/>
    <property type="match status" value="1"/>
</dbReference>
<evidence type="ECO:0000313" key="2">
    <source>
        <dbReference type="EMBL" id="KAF4632433.1"/>
    </source>
</evidence>
<dbReference type="InterPro" id="IPR052895">
    <property type="entry name" value="HetReg/Transcr_Mod"/>
</dbReference>
<dbReference type="OrthoDB" id="3526006at2759"/>
<proteinExistence type="predicted"/>
<dbReference type="PANTHER" id="PTHR24148">
    <property type="entry name" value="ANKYRIN REPEAT DOMAIN-CONTAINING PROTEIN 39 HOMOLOG-RELATED"/>
    <property type="match status" value="1"/>
</dbReference>
<dbReference type="AlphaFoldDB" id="A0A8H4RNL2"/>
<evidence type="ECO:0000313" key="3">
    <source>
        <dbReference type="Proteomes" id="UP000566819"/>
    </source>
</evidence>
<reference evidence="2 3" key="1">
    <citation type="submission" date="2020-03" db="EMBL/GenBank/DDBJ databases">
        <title>Draft Genome Sequence of Cudoniella acicularis.</title>
        <authorList>
            <person name="Buettner E."/>
            <person name="Kellner H."/>
        </authorList>
    </citation>
    <scope>NUCLEOTIDE SEQUENCE [LARGE SCALE GENOMIC DNA]</scope>
    <source>
        <strain evidence="2 3">DSM 108380</strain>
    </source>
</reference>
<feature type="domain" description="Heterokaryon incompatibility" evidence="1">
    <location>
        <begin position="61"/>
        <end position="221"/>
    </location>
</feature>
<dbReference type="PANTHER" id="PTHR24148:SF73">
    <property type="entry name" value="HET DOMAIN PROTEIN (AFU_ORTHOLOGUE AFUA_8G01020)"/>
    <property type="match status" value="1"/>
</dbReference>
<dbReference type="InterPro" id="IPR010730">
    <property type="entry name" value="HET"/>
</dbReference>
<dbReference type="Proteomes" id="UP000566819">
    <property type="component" value="Unassembled WGS sequence"/>
</dbReference>
<organism evidence="2 3">
    <name type="scientific">Cudoniella acicularis</name>
    <dbReference type="NCBI Taxonomy" id="354080"/>
    <lineage>
        <taxon>Eukaryota</taxon>
        <taxon>Fungi</taxon>
        <taxon>Dikarya</taxon>
        <taxon>Ascomycota</taxon>
        <taxon>Pezizomycotina</taxon>
        <taxon>Leotiomycetes</taxon>
        <taxon>Helotiales</taxon>
        <taxon>Tricladiaceae</taxon>
        <taxon>Cudoniella</taxon>
    </lineage>
</organism>
<accession>A0A8H4RNL2</accession>
<evidence type="ECO:0000259" key="1">
    <source>
        <dbReference type="Pfam" id="PF06985"/>
    </source>
</evidence>
<protein>
    <recommendedName>
        <fullName evidence="1">Heterokaryon incompatibility domain-containing protein</fullName>
    </recommendedName>
</protein>
<comment type="caution">
    <text evidence="2">The sequence shown here is derived from an EMBL/GenBank/DDBJ whole genome shotgun (WGS) entry which is preliminary data.</text>
</comment>
<name>A0A8H4RNL2_9HELO</name>